<dbReference type="InterPro" id="IPR029069">
    <property type="entry name" value="HotDog_dom_sf"/>
</dbReference>
<accession>A0ABU3WVE9</accession>
<dbReference type="Gene3D" id="3.10.129.10">
    <property type="entry name" value="Hotdog Thioesterase"/>
    <property type="match status" value="1"/>
</dbReference>
<sequence>MSAHDPFEPRWRSVFDLRFGDFDYLGHMTATAYLMFFEEARVAWLSTGLRQQEPAYVVAHQEIDFERELLRSDSPVTIEIAVTSAGNSRVDLHEQLTSPKGRRHATSRASLVMWDRMHRRPRPCSDAEKALFVGGSWSPELRNTFLDQRKGHSYHAE</sequence>
<organism evidence="1 2">
    <name type="scientific">Rhodococcus zopfii</name>
    <dbReference type="NCBI Taxonomy" id="43772"/>
    <lineage>
        <taxon>Bacteria</taxon>
        <taxon>Bacillati</taxon>
        <taxon>Actinomycetota</taxon>
        <taxon>Actinomycetes</taxon>
        <taxon>Mycobacteriales</taxon>
        <taxon>Nocardiaceae</taxon>
        <taxon>Rhodococcus</taxon>
    </lineage>
</organism>
<dbReference type="Proteomes" id="UP001275440">
    <property type="component" value="Unassembled WGS sequence"/>
</dbReference>
<evidence type="ECO:0008006" key="3">
    <source>
        <dbReference type="Google" id="ProtNLM"/>
    </source>
</evidence>
<dbReference type="Pfam" id="PF13279">
    <property type="entry name" value="4HBT_2"/>
    <property type="match status" value="1"/>
</dbReference>
<evidence type="ECO:0000313" key="2">
    <source>
        <dbReference type="Proteomes" id="UP001275440"/>
    </source>
</evidence>
<proteinExistence type="predicted"/>
<gene>
    <name evidence="1" type="ORF">F8M49_25915</name>
</gene>
<name>A0ABU3WVE9_9NOCA</name>
<comment type="caution">
    <text evidence="1">The sequence shown here is derived from an EMBL/GenBank/DDBJ whole genome shotgun (WGS) entry which is preliminary data.</text>
</comment>
<dbReference type="SUPFAM" id="SSF54637">
    <property type="entry name" value="Thioesterase/thiol ester dehydrase-isomerase"/>
    <property type="match status" value="1"/>
</dbReference>
<dbReference type="EMBL" id="WBMO01000005">
    <property type="protein sequence ID" value="MDV2477976.1"/>
    <property type="molecule type" value="Genomic_DNA"/>
</dbReference>
<evidence type="ECO:0000313" key="1">
    <source>
        <dbReference type="EMBL" id="MDV2477976.1"/>
    </source>
</evidence>
<dbReference type="CDD" id="cd00586">
    <property type="entry name" value="4HBT"/>
    <property type="match status" value="1"/>
</dbReference>
<protein>
    <recommendedName>
        <fullName evidence="3">Thioesterase</fullName>
    </recommendedName>
</protein>
<keyword evidence="2" id="KW-1185">Reference proteome</keyword>
<reference evidence="1 2" key="1">
    <citation type="submission" date="2019-10" db="EMBL/GenBank/DDBJ databases">
        <title>Draft Genome Assembly of Rhodococcus zopfii DSM44189.</title>
        <authorList>
            <person name="Sutton J.M."/>
            <person name="Akob D.M."/>
            <person name="Bushman T.J."/>
        </authorList>
    </citation>
    <scope>NUCLEOTIDE SEQUENCE [LARGE SCALE GENOMIC DNA]</scope>
    <source>
        <strain evidence="1 2">DSM 44189</strain>
    </source>
</reference>